<dbReference type="PROSITE" id="PS51464">
    <property type="entry name" value="SIS"/>
    <property type="match status" value="1"/>
</dbReference>
<feature type="domain" description="HTH rpiR-type" evidence="4">
    <location>
        <begin position="8"/>
        <end position="84"/>
    </location>
</feature>
<dbReference type="SUPFAM" id="SSF46689">
    <property type="entry name" value="Homeodomain-like"/>
    <property type="match status" value="1"/>
</dbReference>
<keyword evidence="3" id="KW-0804">Transcription</keyword>
<dbReference type="GO" id="GO:0003677">
    <property type="term" value="F:DNA binding"/>
    <property type="evidence" value="ECO:0007669"/>
    <property type="project" value="UniProtKB-KW"/>
</dbReference>
<dbReference type="InterPro" id="IPR001347">
    <property type="entry name" value="SIS_dom"/>
</dbReference>
<dbReference type="EMBL" id="PUEJ01000002">
    <property type="protein sequence ID" value="PRH88372.1"/>
    <property type="molecule type" value="Genomic_DNA"/>
</dbReference>
<feature type="domain" description="SIS" evidence="5">
    <location>
        <begin position="134"/>
        <end position="271"/>
    </location>
</feature>
<protein>
    <submittedName>
        <fullName evidence="6">SIS domain-containing protein</fullName>
    </submittedName>
</protein>
<organism evidence="6 7">
    <name type="scientific">Labrys okinawensis</name>
    <dbReference type="NCBI Taxonomy" id="346911"/>
    <lineage>
        <taxon>Bacteria</taxon>
        <taxon>Pseudomonadati</taxon>
        <taxon>Pseudomonadota</taxon>
        <taxon>Alphaproteobacteria</taxon>
        <taxon>Hyphomicrobiales</taxon>
        <taxon>Xanthobacteraceae</taxon>
        <taxon>Labrys</taxon>
    </lineage>
</organism>
<gene>
    <name evidence="6" type="ORF">C5L14_03770</name>
</gene>
<dbReference type="PANTHER" id="PTHR30514">
    <property type="entry name" value="GLUCOKINASE"/>
    <property type="match status" value="1"/>
</dbReference>
<dbReference type="InterPro" id="IPR047640">
    <property type="entry name" value="RpiR-like"/>
</dbReference>
<dbReference type="PANTHER" id="PTHR30514:SF18">
    <property type="entry name" value="RPIR-FAMILY TRANSCRIPTIONAL REGULATOR"/>
    <property type="match status" value="1"/>
</dbReference>
<keyword evidence="2" id="KW-0238">DNA-binding</keyword>
<dbReference type="GO" id="GO:1901135">
    <property type="term" value="P:carbohydrate derivative metabolic process"/>
    <property type="evidence" value="ECO:0007669"/>
    <property type="project" value="InterPro"/>
</dbReference>
<evidence type="ECO:0000259" key="4">
    <source>
        <dbReference type="PROSITE" id="PS51071"/>
    </source>
</evidence>
<dbReference type="OrthoDB" id="9814676at2"/>
<evidence type="ECO:0000256" key="3">
    <source>
        <dbReference type="ARBA" id="ARBA00023163"/>
    </source>
</evidence>
<evidence type="ECO:0000256" key="2">
    <source>
        <dbReference type="ARBA" id="ARBA00023125"/>
    </source>
</evidence>
<keyword evidence="1" id="KW-0805">Transcription regulation</keyword>
<evidence type="ECO:0000313" key="7">
    <source>
        <dbReference type="Proteomes" id="UP000237682"/>
    </source>
</evidence>
<dbReference type="CDD" id="cd05013">
    <property type="entry name" value="SIS_RpiR"/>
    <property type="match status" value="1"/>
</dbReference>
<dbReference type="InterPro" id="IPR046348">
    <property type="entry name" value="SIS_dom_sf"/>
</dbReference>
<proteinExistence type="predicted"/>
<evidence type="ECO:0000313" key="6">
    <source>
        <dbReference type="EMBL" id="PRH88372.1"/>
    </source>
</evidence>
<comment type="caution">
    <text evidence="6">The sequence shown here is derived from an EMBL/GenBank/DDBJ whole genome shotgun (WGS) entry which is preliminary data.</text>
</comment>
<evidence type="ECO:0000259" key="5">
    <source>
        <dbReference type="PROSITE" id="PS51464"/>
    </source>
</evidence>
<keyword evidence="7" id="KW-1185">Reference proteome</keyword>
<dbReference type="SUPFAM" id="SSF53697">
    <property type="entry name" value="SIS domain"/>
    <property type="match status" value="1"/>
</dbReference>
<dbReference type="Proteomes" id="UP000237682">
    <property type="component" value="Unassembled WGS sequence"/>
</dbReference>
<dbReference type="InterPro" id="IPR035472">
    <property type="entry name" value="RpiR-like_SIS"/>
</dbReference>
<dbReference type="InterPro" id="IPR009057">
    <property type="entry name" value="Homeodomain-like_sf"/>
</dbReference>
<dbReference type="InterPro" id="IPR000281">
    <property type="entry name" value="HTH_RpiR"/>
</dbReference>
<sequence length="304" mass="31850">MSGLVDLDGLASEIVKGFDAMPAQIKAAARYVLENPRDVALLSMREQARRAGVQPATMMRLARQLGFDGYEALRELHADTLREAPTGFAGKAGDHLIRQGRVGDEGLAAAMLGMLGTQLDGLSAARPLAAFAAAAQMLASARRIHCLGLRASHPVAWHLHYGLTLIGRPSILLDGIAAIGADALIDVVPGEVMVAVSLQPYTRLTLELAEHAASRGLSILAITDSEVAPLARISRHHLVVPTASPSFLHAVTPAFAAAEVLAALVAGHDGEAALAALRRTDAHLAALGTHLTRRPQPKLPGTPP</sequence>
<dbReference type="PROSITE" id="PS51071">
    <property type="entry name" value="HTH_RPIR"/>
    <property type="match status" value="1"/>
</dbReference>
<reference evidence="6 7" key="1">
    <citation type="submission" date="2018-02" db="EMBL/GenBank/DDBJ databases">
        <title>Whole genome sequencing of endophytic bacterium.</title>
        <authorList>
            <person name="Eedara R."/>
            <person name="Podile A.R."/>
        </authorList>
    </citation>
    <scope>NUCLEOTIDE SEQUENCE [LARGE SCALE GENOMIC DNA]</scope>
    <source>
        <strain evidence="6 7">RP1T</strain>
    </source>
</reference>
<name>A0A2S9QGB9_9HYPH</name>
<dbReference type="AlphaFoldDB" id="A0A2S9QGB9"/>
<accession>A0A2S9QGB9</accession>
<dbReference type="Pfam" id="PF01418">
    <property type="entry name" value="HTH_6"/>
    <property type="match status" value="1"/>
</dbReference>
<dbReference type="Gene3D" id="1.10.10.10">
    <property type="entry name" value="Winged helix-like DNA-binding domain superfamily/Winged helix DNA-binding domain"/>
    <property type="match status" value="1"/>
</dbReference>
<evidence type="ECO:0000256" key="1">
    <source>
        <dbReference type="ARBA" id="ARBA00023015"/>
    </source>
</evidence>
<dbReference type="InterPro" id="IPR036388">
    <property type="entry name" value="WH-like_DNA-bd_sf"/>
</dbReference>
<dbReference type="Pfam" id="PF01380">
    <property type="entry name" value="SIS"/>
    <property type="match status" value="1"/>
</dbReference>
<dbReference type="Gene3D" id="3.40.50.10490">
    <property type="entry name" value="Glucose-6-phosphate isomerase like protein, domain 1"/>
    <property type="match status" value="1"/>
</dbReference>
<dbReference type="GO" id="GO:0097367">
    <property type="term" value="F:carbohydrate derivative binding"/>
    <property type="evidence" value="ECO:0007669"/>
    <property type="project" value="InterPro"/>
</dbReference>
<dbReference type="GO" id="GO:0003700">
    <property type="term" value="F:DNA-binding transcription factor activity"/>
    <property type="evidence" value="ECO:0007669"/>
    <property type="project" value="InterPro"/>
</dbReference>